<evidence type="ECO:0000313" key="3">
    <source>
        <dbReference type="Proteomes" id="UP000295765"/>
    </source>
</evidence>
<comment type="caution">
    <text evidence="2">The sequence shown here is derived from an EMBL/GenBank/DDBJ whole genome shotgun (WGS) entry which is preliminary data.</text>
</comment>
<dbReference type="SUPFAM" id="SSF55826">
    <property type="entry name" value="YbaK/ProRS associated domain"/>
    <property type="match status" value="1"/>
</dbReference>
<dbReference type="Gene3D" id="3.90.960.10">
    <property type="entry name" value="YbaK/aminoacyl-tRNA synthetase-associated domain"/>
    <property type="match status" value="1"/>
</dbReference>
<dbReference type="GO" id="GO:0002161">
    <property type="term" value="F:aminoacyl-tRNA deacylase activity"/>
    <property type="evidence" value="ECO:0007669"/>
    <property type="project" value="InterPro"/>
</dbReference>
<accession>A0A4R2L6A6</accession>
<dbReference type="PANTHER" id="PTHR30411:SF1">
    <property type="entry name" value="CYTOPLASMIC PROTEIN"/>
    <property type="match status" value="1"/>
</dbReference>
<dbReference type="AlphaFoldDB" id="A0A4R2L6A6"/>
<dbReference type="OrthoDB" id="9809296at2"/>
<dbReference type="Proteomes" id="UP000295765">
    <property type="component" value="Unassembled WGS sequence"/>
</dbReference>
<keyword evidence="3" id="KW-1185">Reference proteome</keyword>
<organism evidence="2 3">
    <name type="scientific">Plasticicumulans lactativorans</name>
    <dbReference type="NCBI Taxonomy" id="1133106"/>
    <lineage>
        <taxon>Bacteria</taxon>
        <taxon>Pseudomonadati</taxon>
        <taxon>Pseudomonadota</taxon>
        <taxon>Gammaproteobacteria</taxon>
        <taxon>Candidatus Competibacteraceae</taxon>
        <taxon>Plasticicumulans</taxon>
    </lineage>
</organism>
<dbReference type="RefSeq" id="WP_132545193.1">
    <property type="nucleotide sequence ID" value="NZ_SLWY01000023.1"/>
</dbReference>
<dbReference type="EMBL" id="SLWY01000023">
    <property type="protein sequence ID" value="TCO78178.1"/>
    <property type="molecule type" value="Genomic_DNA"/>
</dbReference>
<dbReference type="InterPro" id="IPR007214">
    <property type="entry name" value="YbaK/aa-tRNA-synth-assoc-dom"/>
</dbReference>
<dbReference type="InterPro" id="IPR036754">
    <property type="entry name" value="YbaK/aa-tRNA-synt-asso_dom_sf"/>
</dbReference>
<dbReference type="CDD" id="cd04333">
    <property type="entry name" value="ProX_deacylase"/>
    <property type="match status" value="1"/>
</dbReference>
<evidence type="ECO:0000259" key="1">
    <source>
        <dbReference type="Pfam" id="PF04073"/>
    </source>
</evidence>
<protein>
    <submittedName>
        <fullName evidence="2">Prolyl-tRNA editing enzyme YbaK/EbsC (Cys-tRNA(Pro) deacylase)</fullName>
    </submittedName>
</protein>
<name>A0A4R2L6A6_9GAMM</name>
<dbReference type="PANTHER" id="PTHR30411">
    <property type="entry name" value="CYTOPLASMIC PROTEIN"/>
    <property type="match status" value="1"/>
</dbReference>
<evidence type="ECO:0000313" key="2">
    <source>
        <dbReference type="EMBL" id="TCO78178.1"/>
    </source>
</evidence>
<reference evidence="2 3" key="1">
    <citation type="submission" date="2019-03" db="EMBL/GenBank/DDBJ databases">
        <title>Genomic Encyclopedia of Type Strains, Phase IV (KMG-IV): sequencing the most valuable type-strain genomes for metagenomic binning, comparative biology and taxonomic classification.</title>
        <authorList>
            <person name="Goeker M."/>
        </authorList>
    </citation>
    <scope>NUCLEOTIDE SEQUENCE [LARGE SCALE GENOMIC DNA]</scope>
    <source>
        <strain evidence="2 3">DSM 25287</strain>
    </source>
</reference>
<feature type="domain" description="YbaK/aminoacyl-tRNA synthetase-associated" evidence="1">
    <location>
        <begin position="31"/>
        <end position="150"/>
    </location>
</feature>
<gene>
    <name evidence="2" type="ORF">EV699_12355</name>
</gene>
<sequence length="160" mass="16427">MTDTLPAASQRVAEALRAHGIAPAIRAFPAGTRTAIDAARAIGCEVAQIVKSLVFRGRDSGRGVLVLASGPNRVDEARIAALFGEPIAKADAAFVRDVTGYAIGGVPPLGHAQALATYIDETLLAHPTVWAAAGTPNTVFPLAPAELARLTGGRLARVDA</sequence>
<dbReference type="Pfam" id="PF04073">
    <property type="entry name" value="tRNA_edit"/>
    <property type="match status" value="1"/>
</dbReference>
<proteinExistence type="predicted"/>